<comment type="subunit">
    <text evidence="5">The complex is composed of two ATP-binding proteins (ModC), two transmembrane proteins (ModB) and a solute-binding protein (ModA).</text>
</comment>
<evidence type="ECO:0000313" key="8">
    <source>
        <dbReference type="EMBL" id="QDL93550.1"/>
    </source>
</evidence>
<dbReference type="GO" id="GO:1901359">
    <property type="term" value="F:tungstate binding"/>
    <property type="evidence" value="ECO:0007669"/>
    <property type="project" value="UniProtKB-ARBA"/>
</dbReference>
<feature type="binding site" evidence="6">
    <location>
        <position position="61"/>
    </location>
    <ligand>
        <name>molybdate</name>
        <dbReference type="ChEBI" id="CHEBI:36264"/>
    </ligand>
</feature>
<feature type="binding site" evidence="6">
    <location>
        <position position="170"/>
    </location>
    <ligand>
        <name>molybdate</name>
        <dbReference type="ChEBI" id="CHEBI:36264"/>
    </ligand>
</feature>
<evidence type="ECO:0000256" key="4">
    <source>
        <dbReference type="ARBA" id="ARBA00022729"/>
    </source>
</evidence>
<feature type="chain" id="PRO_5022835986" evidence="7">
    <location>
        <begin position="25"/>
        <end position="254"/>
    </location>
</feature>
<sequence>MQTRFSALAAAALVALAAALPARAETALVAVAANFAGVAEELSEVYGGESGNTVTLTIGSTGKLFAQIGEGAPFNAMLSADAATPEKLEAAGETVPGQRFTYAVGRLALWSPDETRIGADGKAALTDAGLRHVAIANPDLAPYGAAAKQALQGLGLWDGLQDKIVMGQNIGQTHSMVASGAAELGFVALSALLDPENPAGGARWEVPQDLYAPIRQDAVLLKAGEGNAAAEGFLAFLRSPQAQDVIRSYGYAVE</sequence>
<dbReference type="Pfam" id="PF13531">
    <property type="entry name" value="SBP_bac_11"/>
    <property type="match status" value="1"/>
</dbReference>
<keyword evidence="9" id="KW-1185">Reference proteome</keyword>
<accession>A0A5B8G128</accession>
<dbReference type="FunFam" id="3.40.190.10:FF:000035">
    <property type="entry name" value="Molybdate ABC transporter substrate-binding protein"/>
    <property type="match status" value="1"/>
</dbReference>
<evidence type="ECO:0000256" key="6">
    <source>
        <dbReference type="PIRSR" id="PIRSR004846-1"/>
    </source>
</evidence>
<dbReference type="EMBL" id="CP040818">
    <property type="protein sequence ID" value="QDL93550.1"/>
    <property type="molecule type" value="Genomic_DNA"/>
</dbReference>
<organism evidence="8 9">
    <name type="scientific">Paroceanicella profunda</name>
    <dbReference type="NCBI Taxonomy" id="2579971"/>
    <lineage>
        <taxon>Bacteria</taxon>
        <taxon>Pseudomonadati</taxon>
        <taxon>Pseudomonadota</taxon>
        <taxon>Alphaproteobacteria</taxon>
        <taxon>Rhodobacterales</taxon>
        <taxon>Paracoccaceae</taxon>
        <taxon>Paroceanicella</taxon>
    </lineage>
</organism>
<reference evidence="8 9" key="1">
    <citation type="submission" date="2019-06" db="EMBL/GenBank/DDBJ databases">
        <title>Genome sequence of Rhodobacteraceae bacterium D4M1.</title>
        <authorList>
            <person name="Cao J."/>
        </authorList>
    </citation>
    <scope>NUCLEOTIDE SEQUENCE [LARGE SCALE GENOMIC DNA]</scope>
    <source>
        <strain evidence="8 9">D4M1</strain>
    </source>
</reference>
<keyword evidence="4 7" id="KW-0732">Signal</keyword>
<dbReference type="PANTHER" id="PTHR30632">
    <property type="entry name" value="MOLYBDATE-BINDING PERIPLASMIC PROTEIN"/>
    <property type="match status" value="1"/>
</dbReference>
<name>A0A5B8G128_9RHOB</name>
<evidence type="ECO:0000256" key="1">
    <source>
        <dbReference type="ARBA" id="ARBA00009175"/>
    </source>
</evidence>
<dbReference type="CDD" id="cd13539">
    <property type="entry name" value="PBP2_AvModA"/>
    <property type="match status" value="1"/>
</dbReference>
<dbReference type="GO" id="GO:0046872">
    <property type="term" value="F:metal ion binding"/>
    <property type="evidence" value="ECO:0007669"/>
    <property type="project" value="UniProtKB-KW"/>
</dbReference>
<comment type="similarity">
    <text evidence="1">Belongs to the bacterial solute-binding protein ModA family.</text>
</comment>
<dbReference type="GO" id="GO:0015689">
    <property type="term" value="P:molybdate ion transport"/>
    <property type="evidence" value="ECO:0007669"/>
    <property type="project" value="InterPro"/>
</dbReference>
<dbReference type="InterPro" id="IPR005950">
    <property type="entry name" value="ModA"/>
</dbReference>
<evidence type="ECO:0000256" key="7">
    <source>
        <dbReference type="SAM" id="SignalP"/>
    </source>
</evidence>
<keyword evidence="3 6" id="KW-0479">Metal-binding</keyword>
<dbReference type="InterPro" id="IPR050682">
    <property type="entry name" value="ModA/WtpA"/>
</dbReference>
<dbReference type="PIRSF" id="PIRSF004846">
    <property type="entry name" value="ModA"/>
    <property type="match status" value="1"/>
</dbReference>
<protein>
    <submittedName>
        <fullName evidence="8">Molybdate ABC transporter substrate-binding protein</fullName>
    </submittedName>
</protein>
<dbReference type="SUPFAM" id="SSF53850">
    <property type="entry name" value="Periplasmic binding protein-like II"/>
    <property type="match status" value="1"/>
</dbReference>
<dbReference type="Proteomes" id="UP000305888">
    <property type="component" value="Chromosome"/>
</dbReference>
<evidence type="ECO:0000313" key="9">
    <source>
        <dbReference type="Proteomes" id="UP000305888"/>
    </source>
</evidence>
<dbReference type="KEGG" id="ppru:FDP22_01940"/>
<dbReference type="InterPro" id="IPR044084">
    <property type="entry name" value="AvModA-like_subst-bd"/>
</dbReference>
<gene>
    <name evidence="8" type="primary">modA</name>
    <name evidence="8" type="ORF">FDP22_01940</name>
</gene>
<evidence type="ECO:0000256" key="5">
    <source>
        <dbReference type="ARBA" id="ARBA00062515"/>
    </source>
</evidence>
<dbReference type="AlphaFoldDB" id="A0A5B8G128"/>
<evidence type="ECO:0000256" key="3">
    <source>
        <dbReference type="ARBA" id="ARBA00022723"/>
    </source>
</evidence>
<proteinExistence type="inferred from homology"/>
<dbReference type="PANTHER" id="PTHR30632:SF14">
    <property type="entry name" value="TUNGSTATE_MOLYBDATE_CHROMATE-BINDING PROTEIN MODA"/>
    <property type="match status" value="1"/>
</dbReference>
<dbReference type="Gene3D" id="3.40.190.10">
    <property type="entry name" value="Periplasmic binding protein-like II"/>
    <property type="match status" value="2"/>
</dbReference>
<keyword evidence="2 6" id="KW-0500">Molybdenum</keyword>
<feature type="signal peptide" evidence="7">
    <location>
        <begin position="1"/>
        <end position="24"/>
    </location>
</feature>
<dbReference type="OrthoDB" id="9785015at2"/>
<dbReference type="NCBIfam" id="TIGR01256">
    <property type="entry name" value="modA"/>
    <property type="match status" value="1"/>
</dbReference>
<evidence type="ECO:0000256" key="2">
    <source>
        <dbReference type="ARBA" id="ARBA00022505"/>
    </source>
</evidence>
<dbReference type="GO" id="GO:0030973">
    <property type="term" value="F:molybdate ion binding"/>
    <property type="evidence" value="ECO:0007669"/>
    <property type="project" value="InterPro"/>
</dbReference>